<organism evidence="1">
    <name type="scientific">Siphoviridae sp. ctEJG5</name>
    <dbReference type="NCBI Taxonomy" id="2827814"/>
    <lineage>
        <taxon>Viruses</taxon>
        <taxon>Duplodnaviria</taxon>
        <taxon>Heunggongvirae</taxon>
        <taxon>Uroviricota</taxon>
        <taxon>Caudoviricetes</taxon>
    </lineage>
</organism>
<evidence type="ECO:0000313" key="1">
    <source>
        <dbReference type="EMBL" id="DAF43465.1"/>
    </source>
</evidence>
<reference evidence="1" key="1">
    <citation type="journal article" date="2021" name="Proc. Natl. Acad. Sci. U.S.A.">
        <title>A Catalog of Tens of Thousands of Viruses from Human Metagenomes Reveals Hidden Associations with Chronic Diseases.</title>
        <authorList>
            <person name="Tisza M.J."/>
            <person name="Buck C.B."/>
        </authorList>
    </citation>
    <scope>NUCLEOTIDE SEQUENCE</scope>
    <source>
        <strain evidence="1">CtEJG5</strain>
    </source>
</reference>
<protein>
    <submittedName>
        <fullName evidence="1">Uncharacterized protein</fullName>
    </submittedName>
</protein>
<name>A0A8S5RXW9_9CAUD</name>
<proteinExistence type="predicted"/>
<accession>A0A8S5RXW9</accession>
<sequence length="43" mass="5407">MYRDYKIIGINFMERKEVIPFVYASNLNRKYERKLLRFAVKHR</sequence>
<dbReference type="EMBL" id="BK032506">
    <property type="protein sequence ID" value="DAF43465.1"/>
    <property type="molecule type" value="Genomic_DNA"/>
</dbReference>